<feature type="chain" id="PRO_5032579907" evidence="2">
    <location>
        <begin position="28"/>
        <end position="327"/>
    </location>
</feature>
<dbReference type="Gene3D" id="3.40.190.10">
    <property type="entry name" value="Periplasmic binding protein-like II"/>
    <property type="match status" value="1"/>
</dbReference>
<accession>A0A853IS15</accession>
<evidence type="ECO:0000256" key="2">
    <source>
        <dbReference type="SAM" id="SignalP"/>
    </source>
</evidence>
<dbReference type="Proteomes" id="UP000589716">
    <property type="component" value="Unassembled WGS sequence"/>
</dbReference>
<organism evidence="3 4">
    <name type="scientific">Ottowia beijingensis</name>
    <dbReference type="NCBI Taxonomy" id="1207057"/>
    <lineage>
        <taxon>Bacteria</taxon>
        <taxon>Pseudomonadati</taxon>
        <taxon>Pseudomonadota</taxon>
        <taxon>Betaproteobacteria</taxon>
        <taxon>Burkholderiales</taxon>
        <taxon>Comamonadaceae</taxon>
        <taxon>Ottowia</taxon>
    </lineage>
</organism>
<dbReference type="PIRSF" id="PIRSF017082">
    <property type="entry name" value="YflP"/>
    <property type="match status" value="1"/>
</dbReference>
<keyword evidence="4" id="KW-1185">Reference proteome</keyword>
<dbReference type="CDD" id="cd07012">
    <property type="entry name" value="PBP2_Bug_TTT"/>
    <property type="match status" value="1"/>
</dbReference>
<feature type="signal peptide" evidence="2">
    <location>
        <begin position="1"/>
        <end position="27"/>
    </location>
</feature>
<comment type="similarity">
    <text evidence="1">Belongs to the UPF0065 (bug) family.</text>
</comment>
<dbReference type="SUPFAM" id="SSF53850">
    <property type="entry name" value="Periplasmic binding protein-like II"/>
    <property type="match status" value="1"/>
</dbReference>
<dbReference type="InterPro" id="IPR005064">
    <property type="entry name" value="BUG"/>
</dbReference>
<dbReference type="PANTHER" id="PTHR42928:SF5">
    <property type="entry name" value="BLR1237 PROTEIN"/>
    <property type="match status" value="1"/>
</dbReference>
<gene>
    <name evidence="3" type="ORF">H0I39_08090</name>
</gene>
<dbReference type="PANTHER" id="PTHR42928">
    <property type="entry name" value="TRICARBOXYLATE-BINDING PROTEIN"/>
    <property type="match status" value="1"/>
</dbReference>
<dbReference type="AlphaFoldDB" id="A0A853IS15"/>
<evidence type="ECO:0000256" key="1">
    <source>
        <dbReference type="ARBA" id="ARBA00006987"/>
    </source>
</evidence>
<name>A0A853IS15_9BURK</name>
<dbReference type="Pfam" id="PF03401">
    <property type="entry name" value="TctC"/>
    <property type="match status" value="1"/>
</dbReference>
<proteinExistence type="inferred from homology"/>
<keyword evidence="2" id="KW-0732">Signal</keyword>
<dbReference type="Gene3D" id="3.40.190.150">
    <property type="entry name" value="Bordetella uptake gene, domain 1"/>
    <property type="match status" value="1"/>
</dbReference>
<dbReference type="InterPro" id="IPR042100">
    <property type="entry name" value="Bug_dom1"/>
</dbReference>
<evidence type="ECO:0000313" key="4">
    <source>
        <dbReference type="Proteomes" id="UP000589716"/>
    </source>
</evidence>
<evidence type="ECO:0000313" key="3">
    <source>
        <dbReference type="EMBL" id="NZA01715.1"/>
    </source>
</evidence>
<sequence>MNKMSSPLKIMLGVVALVAMGVAGAQAVPYPSKPVRVIVPFAGGGIDVLVRALGNELSQKWGQPFVVENKPGASTFIGAELAARSPADGYTLLATTDPTFTSNRHLFKALPYDPDGGFEPVIQMVKGDNLVFAHPNVPFTDLQEMVAAAKKGRQHFSFGSYGNGTQPQLVFGYLNKREGVDLLHVPYKGIAPVMMGVASREVDLSVASPGVAGEMIKSGRVRPLAVAGDKRLPQFPNVKTTAEQGFPYLKSFIWYGLFAPKGTPPEIVNKLNAEIASILRSSAFAEQQVNSKGMTVMAGSPREFAAVIKQDTAFVGEMVKAANVKPE</sequence>
<comment type="caution">
    <text evidence="3">The sequence shown here is derived from an EMBL/GenBank/DDBJ whole genome shotgun (WGS) entry which is preliminary data.</text>
</comment>
<reference evidence="3 4" key="1">
    <citation type="submission" date="2020-07" db="EMBL/GenBank/DDBJ databases">
        <authorList>
            <person name="Maaloum M."/>
        </authorList>
    </citation>
    <scope>NUCLEOTIDE SEQUENCE [LARGE SCALE GENOMIC DNA]</scope>
    <source>
        <strain evidence="3 4">GCS-AN-3</strain>
    </source>
</reference>
<dbReference type="EMBL" id="JACCKX010000001">
    <property type="protein sequence ID" value="NZA01715.1"/>
    <property type="molecule type" value="Genomic_DNA"/>
</dbReference>
<protein>
    <submittedName>
        <fullName evidence="3">Tripartite tricarboxylate transporter substrate binding protein</fullName>
    </submittedName>
</protein>